<keyword evidence="7" id="KW-1185">Reference proteome</keyword>
<keyword evidence="4" id="KW-0460">Magnesium</keyword>
<dbReference type="SFLD" id="SFLDG01135">
    <property type="entry name" value="C1.5.6:_HAD__Beta-PGM__Phospha"/>
    <property type="match status" value="1"/>
</dbReference>
<dbReference type="SFLD" id="SFLDS00003">
    <property type="entry name" value="Haloacid_Dehalogenase"/>
    <property type="match status" value="1"/>
</dbReference>
<dbReference type="InterPro" id="IPR023198">
    <property type="entry name" value="PGP-like_dom2"/>
</dbReference>
<dbReference type="PRINTS" id="PR00413">
    <property type="entry name" value="HADHALOGNASE"/>
</dbReference>
<keyword evidence="3" id="KW-0479">Metal-binding</keyword>
<dbReference type="PANTHER" id="PTHR46193:SF18">
    <property type="entry name" value="HEXITOL PHOSPHATASE B"/>
    <property type="match status" value="1"/>
</dbReference>
<reference evidence="7" key="1">
    <citation type="journal article" date="2013" name="Stand. Genomic Sci.">
        <title>Complete genome sequence of Coriobacterium glomerans type strain (PW2(T)) from the midgut of Pyrrhocoris apterus L. (red soldier bug).</title>
        <authorList>
            <person name="Stackebrandt E."/>
            <person name="Zeytun A."/>
            <person name="Lapidus A."/>
            <person name="Nolan M."/>
            <person name="Lucas S."/>
            <person name="Hammon N."/>
            <person name="Deshpande S."/>
            <person name="Cheng J.F."/>
            <person name="Tapia R."/>
            <person name="Goodwin L.A."/>
            <person name="Pitluck S."/>
            <person name="Liolios K."/>
            <person name="Pagani I."/>
            <person name="Ivanova N."/>
            <person name="Mavromatis K."/>
            <person name="Mikhailova N."/>
            <person name="Huntemann M."/>
            <person name="Pati A."/>
            <person name="Chen A."/>
            <person name="Palaniappan K."/>
            <person name="Chang Y.J."/>
            <person name="Land M."/>
            <person name="Hauser L."/>
            <person name="Rohde M."/>
            <person name="Pukall R."/>
            <person name="Goker M."/>
            <person name="Detter J.C."/>
            <person name="Woyke T."/>
            <person name="Bristow J."/>
            <person name="Eisen J.A."/>
            <person name="Markowitz V."/>
            <person name="Hugenholtz P."/>
            <person name="Kyrpides N.C."/>
            <person name="Klenk H.P."/>
        </authorList>
    </citation>
    <scope>NUCLEOTIDE SEQUENCE</scope>
    <source>
        <strain evidence="7">ATCC 49209 / DSM 20642 / JCM 10262 / PW2</strain>
    </source>
</reference>
<keyword evidence="5" id="KW-0119">Carbohydrate metabolism</keyword>
<dbReference type="PANTHER" id="PTHR46193">
    <property type="entry name" value="6-PHOSPHOGLUCONATE PHOSPHATASE"/>
    <property type="match status" value="1"/>
</dbReference>
<dbReference type="EMBL" id="CP002628">
    <property type="protein sequence ID" value="AEB06815.1"/>
    <property type="molecule type" value="Genomic_DNA"/>
</dbReference>
<organism evidence="6 7">
    <name type="scientific">Coriobacterium glomerans (strain ATCC 49209 / DSM 20642 / JCM 10262 / PW2)</name>
    <dbReference type="NCBI Taxonomy" id="700015"/>
    <lineage>
        <taxon>Bacteria</taxon>
        <taxon>Bacillati</taxon>
        <taxon>Actinomycetota</taxon>
        <taxon>Coriobacteriia</taxon>
        <taxon>Coriobacteriales</taxon>
        <taxon>Coriobacteriaceae</taxon>
        <taxon>Coriobacterium</taxon>
    </lineage>
</organism>
<dbReference type="AlphaFoldDB" id="F2N7J9"/>
<dbReference type="GO" id="GO:0016787">
    <property type="term" value="F:hydrolase activity"/>
    <property type="evidence" value="ECO:0007669"/>
    <property type="project" value="UniProtKB-KW"/>
</dbReference>
<comment type="similarity">
    <text evidence="2">Belongs to the HAD-like hydrolase superfamily. CbbY/CbbZ/Gph/YieH family.</text>
</comment>
<evidence type="ECO:0000256" key="5">
    <source>
        <dbReference type="ARBA" id="ARBA00023277"/>
    </source>
</evidence>
<dbReference type="KEGG" id="cgo:Corgl_0701"/>
<dbReference type="Pfam" id="PF00702">
    <property type="entry name" value="Hydrolase"/>
    <property type="match status" value="1"/>
</dbReference>
<dbReference type="InterPro" id="IPR051600">
    <property type="entry name" value="Beta-PGM-like"/>
</dbReference>
<accession>F2N7J9</accession>
<comment type="cofactor">
    <cofactor evidence="1">
        <name>Mg(2+)</name>
        <dbReference type="ChEBI" id="CHEBI:18420"/>
    </cofactor>
</comment>
<name>F2N7J9_CORGP</name>
<dbReference type="STRING" id="700015.Corgl_0701"/>
<dbReference type="eggNOG" id="COG0637">
    <property type="taxonomic scope" value="Bacteria"/>
</dbReference>
<dbReference type="Proteomes" id="UP000006851">
    <property type="component" value="Chromosome"/>
</dbReference>
<dbReference type="Gene3D" id="1.10.150.240">
    <property type="entry name" value="Putative phosphatase, domain 2"/>
    <property type="match status" value="1"/>
</dbReference>
<evidence type="ECO:0000256" key="1">
    <source>
        <dbReference type="ARBA" id="ARBA00001946"/>
    </source>
</evidence>
<dbReference type="Gene3D" id="3.40.50.1000">
    <property type="entry name" value="HAD superfamily/HAD-like"/>
    <property type="match status" value="1"/>
</dbReference>
<evidence type="ECO:0000313" key="7">
    <source>
        <dbReference type="Proteomes" id="UP000006851"/>
    </source>
</evidence>
<evidence type="ECO:0000313" key="6">
    <source>
        <dbReference type="EMBL" id="AEB06815.1"/>
    </source>
</evidence>
<evidence type="ECO:0000256" key="3">
    <source>
        <dbReference type="ARBA" id="ARBA00022723"/>
    </source>
</evidence>
<dbReference type="HOGENOM" id="CLU_045011_13_3_11"/>
<dbReference type="SUPFAM" id="SSF56784">
    <property type="entry name" value="HAD-like"/>
    <property type="match status" value="1"/>
</dbReference>
<dbReference type="SFLD" id="SFLDG01129">
    <property type="entry name" value="C1.5:_HAD__Beta-PGM__Phosphata"/>
    <property type="match status" value="1"/>
</dbReference>
<evidence type="ECO:0000256" key="4">
    <source>
        <dbReference type="ARBA" id="ARBA00022842"/>
    </source>
</evidence>
<sequence>MLNASLVSFPFKAVIFDMDGVIVDTEAFYLTEQRAFLNDIGAEVSDEELNALVGTSHQEFQRTLVRWWELAGAGRLSIESAQARYHEWARGRVCDYRGLLNPGVHKTLAALKRRGIRVALASSSPLDNIQEVLAACDLTGAFEVTVSGEQFKESKPDPEIYRHTVAALALPVDQCCCIEDSAVGITAGKRAGLTVFAKREERFGFSQAEADAIIDQVSDILSIG</sequence>
<evidence type="ECO:0000256" key="2">
    <source>
        <dbReference type="ARBA" id="ARBA00006171"/>
    </source>
</evidence>
<proteinExistence type="inferred from homology"/>
<dbReference type="InterPro" id="IPR036412">
    <property type="entry name" value="HAD-like_sf"/>
</dbReference>
<dbReference type="InterPro" id="IPR023214">
    <property type="entry name" value="HAD_sf"/>
</dbReference>
<gene>
    <name evidence="6" type="ordered locus">Corgl_0701</name>
</gene>
<dbReference type="NCBIfam" id="TIGR01509">
    <property type="entry name" value="HAD-SF-IA-v3"/>
    <property type="match status" value="1"/>
</dbReference>
<dbReference type="GO" id="GO:0046872">
    <property type="term" value="F:metal ion binding"/>
    <property type="evidence" value="ECO:0007669"/>
    <property type="project" value="UniProtKB-KW"/>
</dbReference>
<dbReference type="InterPro" id="IPR006439">
    <property type="entry name" value="HAD-SF_hydro_IA"/>
</dbReference>
<keyword evidence="6" id="KW-0378">Hydrolase</keyword>
<protein>
    <submittedName>
        <fullName evidence="6">HAD-superfamily hydrolase, subfamily IA, variant 3</fullName>
    </submittedName>
</protein>
<dbReference type="RefSeq" id="WP_013708558.1">
    <property type="nucleotide sequence ID" value="NC_015389.1"/>
</dbReference>